<sequence length="122" mass="13374">MHPVVPTPLPHVCHCVYVHRSTLAAEPNSMLARLVWHGLRNSARDAQGRVFIDRDGTHFGIILEYLRDCQCGHDDYAVPTDMGARELCALRREAQFYELEGLMLLLDAGAASAGGGGSTRPC</sequence>
<accession>A0A835ZD86</accession>
<reference evidence="2" key="1">
    <citation type="submission" date="2021-02" db="EMBL/GenBank/DDBJ databases">
        <title>First Annotated Genome of the Yellow-green Alga Tribonema minus.</title>
        <authorList>
            <person name="Mahan K.M."/>
        </authorList>
    </citation>
    <scope>NUCLEOTIDE SEQUENCE</scope>
    <source>
        <strain evidence="2">UTEX B ZZ1240</strain>
    </source>
</reference>
<dbReference type="SUPFAM" id="SSF54695">
    <property type="entry name" value="POZ domain"/>
    <property type="match status" value="1"/>
</dbReference>
<dbReference type="Gene3D" id="3.30.710.10">
    <property type="entry name" value="Potassium Channel Kv1.1, Chain A"/>
    <property type="match status" value="1"/>
</dbReference>
<dbReference type="Proteomes" id="UP000664859">
    <property type="component" value="Unassembled WGS sequence"/>
</dbReference>
<comment type="caution">
    <text evidence="2">The sequence shown here is derived from an EMBL/GenBank/DDBJ whole genome shotgun (WGS) entry which is preliminary data.</text>
</comment>
<dbReference type="EMBL" id="JAFCMP010000101">
    <property type="protein sequence ID" value="KAG5186843.1"/>
    <property type="molecule type" value="Genomic_DNA"/>
</dbReference>
<dbReference type="InterPro" id="IPR011333">
    <property type="entry name" value="SKP1/BTB/POZ_sf"/>
</dbReference>
<dbReference type="GO" id="GO:0051260">
    <property type="term" value="P:protein homooligomerization"/>
    <property type="evidence" value="ECO:0007669"/>
    <property type="project" value="InterPro"/>
</dbReference>
<name>A0A835ZD86_9STRA</name>
<evidence type="ECO:0000259" key="1">
    <source>
        <dbReference type="Pfam" id="PF02214"/>
    </source>
</evidence>
<evidence type="ECO:0000313" key="3">
    <source>
        <dbReference type="Proteomes" id="UP000664859"/>
    </source>
</evidence>
<feature type="domain" description="Potassium channel tetramerisation-type BTB" evidence="1">
    <location>
        <begin position="18"/>
        <end position="103"/>
    </location>
</feature>
<dbReference type="InterPro" id="IPR003131">
    <property type="entry name" value="T1-type_BTB"/>
</dbReference>
<organism evidence="2 3">
    <name type="scientific">Tribonema minus</name>
    <dbReference type="NCBI Taxonomy" id="303371"/>
    <lineage>
        <taxon>Eukaryota</taxon>
        <taxon>Sar</taxon>
        <taxon>Stramenopiles</taxon>
        <taxon>Ochrophyta</taxon>
        <taxon>PX clade</taxon>
        <taxon>Xanthophyceae</taxon>
        <taxon>Tribonematales</taxon>
        <taxon>Tribonemataceae</taxon>
        <taxon>Tribonema</taxon>
    </lineage>
</organism>
<dbReference type="PANTHER" id="PTHR14499">
    <property type="entry name" value="POTASSIUM CHANNEL TETRAMERIZATION DOMAIN-CONTAINING"/>
    <property type="match status" value="1"/>
</dbReference>
<proteinExistence type="predicted"/>
<evidence type="ECO:0000313" key="2">
    <source>
        <dbReference type="EMBL" id="KAG5186843.1"/>
    </source>
</evidence>
<dbReference type="AlphaFoldDB" id="A0A835ZD86"/>
<dbReference type="Pfam" id="PF02214">
    <property type="entry name" value="BTB_2"/>
    <property type="match status" value="1"/>
</dbReference>
<dbReference type="PANTHER" id="PTHR14499:SF136">
    <property type="entry name" value="GH08630P"/>
    <property type="match status" value="1"/>
</dbReference>
<dbReference type="OrthoDB" id="45512at2759"/>
<keyword evidence="3" id="KW-1185">Reference proteome</keyword>
<protein>
    <recommendedName>
        <fullName evidence="1">Potassium channel tetramerisation-type BTB domain-containing protein</fullName>
    </recommendedName>
</protein>
<gene>
    <name evidence="2" type="ORF">JKP88DRAFT_244030</name>
</gene>